<evidence type="ECO:0000313" key="1">
    <source>
        <dbReference type="EMBL" id="JAH52469.1"/>
    </source>
</evidence>
<dbReference type="EMBL" id="GBXM01056108">
    <property type="protein sequence ID" value="JAH52469.1"/>
    <property type="molecule type" value="Transcribed_RNA"/>
</dbReference>
<sequence length="54" mass="6413">MEEQKKTMNKIITKLNKQNKETRQSLPKCFLWYDCIGSSLNHKLSQLELIQMEA</sequence>
<proteinExistence type="predicted"/>
<organism evidence="1">
    <name type="scientific">Anguilla anguilla</name>
    <name type="common">European freshwater eel</name>
    <name type="synonym">Muraena anguilla</name>
    <dbReference type="NCBI Taxonomy" id="7936"/>
    <lineage>
        <taxon>Eukaryota</taxon>
        <taxon>Metazoa</taxon>
        <taxon>Chordata</taxon>
        <taxon>Craniata</taxon>
        <taxon>Vertebrata</taxon>
        <taxon>Euteleostomi</taxon>
        <taxon>Actinopterygii</taxon>
        <taxon>Neopterygii</taxon>
        <taxon>Teleostei</taxon>
        <taxon>Anguilliformes</taxon>
        <taxon>Anguillidae</taxon>
        <taxon>Anguilla</taxon>
    </lineage>
</organism>
<accession>A0A0E9TFM6</accession>
<reference evidence="1" key="2">
    <citation type="journal article" date="2015" name="Fish Shellfish Immunol.">
        <title>Early steps in the European eel (Anguilla anguilla)-Vibrio vulnificus interaction in the gills: Role of the RtxA13 toxin.</title>
        <authorList>
            <person name="Callol A."/>
            <person name="Pajuelo D."/>
            <person name="Ebbesson L."/>
            <person name="Teles M."/>
            <person name="MacKenzie S."/>
            <person name="Amaro C."/>
        </authorList>
    </citation>
    <scope>NUCLEOTIDE SEQUENCE</scope>
</reference>
<protein>
    <submittedName>
        <fullName evidence="1">Uncharacterized protein</fullName>
    </submittedName>
</protein>
<dbReference type="AlphaFoldDB" id="A0A0E9TFM6"/>
<reference evidence="1" key="1">
    <citation type="submission" date="2014-11" db="EMBL/GenBank/DDBJ databases">
        <authorList>
            <person name="Amaro Gonzalez C."/>
        </authorList>
    </citation>
    <scope>NUCLEOTIDE SEQUENCE</scope>
</reference>
<name>A0A0E9TFM6_ANGAN</name>